<dbReference type="STRING" id="1389489.O159_04090"/>
<sequence>MASCTVAALTAGSHSYTAQFVPRDLGAYTTASSEPVTVTVRGDRTVLSAGDLRLGPQYVDVTADATGFGSFRMGVRNVTGWSYGDAPAPWSAAEDTIIHLTDRERDPATGFWSTPRTTGDPAAYAQGKAGRLLFGVTGGDTSAVSEKAVISDDTTPSFTLTAVTGPDGGRFSASSVTGDYVEDPPGSGAWTQPVASTWDSSTLTAGRAP</sequence>
<dbReference type="KEGG" id="lxy:O159_04090"/>
<dbReference type="AlphaFoldDB" id="U3PAU0"/>
<dbReference type="Proteomes" id="UP000016743">
    <property type="component" value="Chromosome"/>
</dbReference>
<evidence type="ECO:0000313" key="2">
    <source>
        <dbReference type="EMBL" id="AGW40618.1"/>
    </source>
</evidence>
<feature type="region of interest" description="Disordered" evidence="1">
    <location>
        <begin position="174"/>
        <end position="209"/>
    </location>
</feature>
<keyword evidence="3" id="KW-1185">Reference proteome</keyword>
<evidence type="ECO:0000313" key="3">
    <source>
        <dbReference type="Proteomes" id="UP000016743"/>
    </source>
</evidence>
<reference evidence="2 3" key="1">
    <citation type="journal article" date="2013" name="Genome Announc.">
        <title>Complete Genome Sequence of Leifsonia xyli subsp. cynodontis Strain DSM46306, a Gram-Positive Bacterial Pathogen of Grasses.</title>
        <authorList>
            <person name="Monteiro-Vitorello C.B."/>
            <person name="Zerillo M.M."/>
            <person name="Van Sluys M.A."/>
            <person name="Camargo L.E."/>
            <person name="Kitajima J.P."/>
        </authorList>
    </citation>
    <scope>NUCLEOTIDE SEQUENCE [LARGE SCALE GENOMIC DNA]</scope>
    <source>
        <strain evidence="2 3">DSM 46306</strain>
    </source>
</reference>
<protein>
    <submittedName>
        <fullName evidence="2">Uncharacterized protein</fullName>
    </submittedName>
</protein>
<evidence type="ECO:0000256" key="1">
    <source>
        <dbReference type="SAM" id="MobiDB-lite"/>
    </source>
</evidence>
<dbReference type="EMBL" id="CP006734">
    <property type="protein sequence ID" value="AGW40618.1"/>
    <property type="molecule type" value="Genomic_DNA"/>
</dbReference>
<feature type="compositionally biased region" description="Polar residues" evidence="1">
    <location>
        <begin position="189"/>
        <end position="209"/>
    </location>
</feature>
<name>U3PAU0_LEIXC</name>
<gene>
    <name evidence="2" type="ORF">O159_04090</name>
</gene>
<dbReference type="PATRIC" id="fig|1389489.3.peg.389"/>
<proteinExistence type="predicted"/>
<organism evidence="2 3">
    <name type="scientific">Leifsonia xyli subsp. cynodontis DSM 46306</name>
    <dbReference type="NCBI Taxonomy" id="1389489"/>
    <lineage>
        <taxon>Bacteria</taxon>
        <taxon>Bacillati</taxon>
        <taxon>Actinomycetota</taxon>
        <taxon>Actinomycetes</taxon>
        <taxon>Micrococcales</taxon>
        <taxon>Microbacteriaceae</taxon>
        <taxon>Leifsonia</taxon>
    </lineage>
</organism>
<dbReference type="HOGENOM" id="CLU_1314133_0_0_11"/>
<accession>U3PAU0</accession>